<dbReference type="InterPro" id="IPR007436">
    <property type="entry name" value="DUF485"/>
</dbReference>
<keyword evidence="1" id="KW-0812">Transmembrane</keyword>
<dbReference type="RefSeq" id="WP_344680809.1">
    <property type="nucleotide sequence ID" value="NZ_BAAAUX010000014.1"/>
</dbReference>
<feature type="transmembrane region" description="Helical" evidence="1">
    <location>
        <begin position="26"/>
        <end position="44"/>
    </location>
</feature>
<comment type="caution">
    <text evidence="2">The sequence shown here is derived from an EMBL/GenBank/DDBJ whole genome shotgun (WGS) entry which is preliminary data.</text>
</comment>
<keyword evidence="3" id="KW-1185">Reference proteome</keyword>
<gene>
    <name evidence="2" type="ORF">GCM10010470_34290</name>
</gene>
<protein>
    <recommendedName>
        <fullName evidence="4">DUF485 domain-containing protein</fullName>
    </recommendedName>
</protein>
<organism evidence="2 3">
    <name type="scientific">Saccharopolyspora taberi</name>
    <dbReference type="NCBI Taxonomy" id="60895"/>
    <lineage>
        <taxon>Bacteria</taxon>
        <taxon>Bacillati</taxon>
        <taxon>Actinomycetota</taxon>
        <taxon>Actinomycetes</taxon>
        <taxon>Pseudonocardiales</taxon>
        <taxon>Pseudonocardiaceae</taxon>
        <taxon>Saccharopolyspora</taxon>
    </lineage>
</organism>
<feature type="transmembrane region" description="Helical" evidence="1">
    <location>
        <begin position="56"/>
        <end position="76"/>
    </location>
</feature>
<dbReference type="Proteomes" id="UP001500979">
    <property type="component" value="Unassembled WGS sequence"/>
</dbReference>
<keyword evidence="1" id="KW-1133">Transmembrane helix</keyword>
<evidence type="ECO:0000256" key="1">
    <source>
        <dbReference type="SAM" id="Phobius"/>
    </source>
</evidence>
<dbReference type="Pfam" id="PF04341">
    <property type="entry name" value="DUF485"/>
    <property type="match status" value="1"/>
</dbReference>
<reference evidence="2 3" key="1">
    <citation type="journal article" date="2019" name="Int. J. Syst. Evol. Microbiol.">
        <title>The Global Catalogue of Microorganisms (GCM) 10K type strain sequencing project: providing services to taxonomists for standard genome sequencing and annotation.</title>
        <authorList>
            <consortium name="The Broad Institute Genomics Platform"/>
            <consortium name="The Broad Institute Genome Sequencing Center for Infectious Disease"/>
            <person name="Wu L."/>
            <person name="Ma J."/>
        </authorList>
    </citation>
    <scope>NUCLEOTIDE SEQUENCE [LARGE SCALE GENOMIC DNA]</scope>
    <source>
        <strain evidence="2 3">JCM 9383</strain>
    </source>
</reference>
<name>A0ABN3VEX0_9PSEU</name>
<proteinExistence type="predicted"/>
<accession>A0ABN3VEX0</accession>
<sequence>MVAPSPGRPAGTDSDLVALARRRRRLALGGAALLLAGFLGYIALTTSTTVLSGRLAGLGTAYWAGFAIFAAILAVAHAYARWARRMDALAQRSRGEAR</sequence>
<evidence type="ECO:0000313" key="2">
    <source>
        <dbReference type="EMBL" id="GAA2796297.1"/>
    </source>
</evidence>
<evidence type="ECO:0008006" key="4">
    <source>
        <dbReference type="Google" id="ProtNLM"/>
    </source>
</evidence>
<dbReference type="EMBL" id="BAAAUX010000014">
    <property type="protein sequence ID" value="GAA2796297.1"/>
    <property type="molecule type" value="Genomic_DNA"/>
</dbReference>
<keyword evidence="1" id="KW-0472">Membrane</keyword>
<evidence type="ECO:0000313" key="3">
    <source>
        <dbReference type="Proteomes" id="UP001500979"/>
    </source>
</evidence>